<feature type="domain" description="ABC transporter" evidence="5">
    <location>
        <begin position="92"/>
        <end position="329"/>
    </location>
</feature>
<dbReference type="RefSeq" id="WP_186982127.1">
    <property type="nucleotide sequence ID" value="NZ_JACOQH010000004.1"/>
</dbReference>
<dbReference type="PROSITE" id="PS50893">
    <property type="entry name" value="ABC_TRANSPORTER_2"/>
    <property type="match status" value="1"/>
</dbReference>
<evidence type="ECO:0000259" key="5">
    <source>
        <dbReference type="PROSITE" id="PS50893"/>
    </source>
</evidence>
<protein>
    <submittedName>
        <fullName evidence="6">ATP-binding cassette domain-containing protein</fullName>
    </submittedName>
</protein>
<sequence length="351" mass="39824">MQSPESKQECWKNELENLPAEQICTRYTEVLELFKQFEIPVIYPDVTVKELIAAFPNHVFRDRGTTRQELYEKVKTCMADTGDTKDETPEKIETITIVGGHDKNGQAEQKEVCLHRGEVVCVVGKTGSGKTRFLEDIEYIADGDTVTGRRIWMNGRPVGEKQREAWENHFCAYLSQTMNYVMELTCAEFLQIHISCHTPEKEKERVEAQIDRILACANSIAGEPFTRESYITQLSGGQSRALMIADIAYISDAPVVLIDEPENAGIDCEEVIRLLAGKEKIVLISTHDPLIALSCEKRIVIRNGGIAKLQQRSACEKEWKVYLEEVNQKMKMIRGKIRNGENIMEQPQGIL</sequence>
<dbReference type="PROSITE" id="PS00211">
    <property type="entry name" value="ABC_TRANSPORTER_1"/>
    <property type="match status" value="1"/>
</dbReference>
<evidence type="ECO:0000256" key="1">
    <source>
        <dbReference type="ARBA" id="ARBA00005417"/>
    </source>
</evidence>
<gene>
    <name evidence="6" type="ORF">H8Z76_07645</name>
</gene>
<name>A0ABR7IAF6_9FIRM</name>
<evidence type="ECO:0000313" key="7">
    <source>
        <dbReference type="Proteomes" id="UP000621540"/>
    </source>
</evidence>
<dbReference type="SUPFAM" id="SSF52540">
    <property type="entry name" value="P-loop containing nucleoside triphosphate hydrolases"/>
    <property type="match status" value="1"/>
</dbReference>
<evidence type="ECO:0000256" key="2">
    <source>
        <dbReference type="ARBA" id="ARBA00022448"/>
    </source>
</evidence>
<dbReference type="PANTHER" id="PTHR43117">
    <property type="entry name" value="OSMOPROTECTANT IMPORT ATP-BINDING PROTEIN OSMV"/>
    <property type="match status" value="1"/>
</dbReference>
<reference evidence="6 7" key="1">
    <citation type="submission" date="2020-08" db="EMBL/GenBank/DDBJ databases">
        <title>Genome public.</title>
        <authorList>
            <person name="Liu C."/>
            <person name="Sun Q."/>
        </authorList>
    </citation>
    <scope>NUCLEOTIDE SEQUENCE [LARGE SCALE GENOMIC DNA]</scope>
    <source>
        <strain evidence="6 7">BX0805</strain>
    </source>
</reference>
<organism evidence="6 7">
    <name type="scientific">Roseburia yibonii</name>
    <dbReference type="NCBI Taxonomy" id="2763063"/>
    <lineage>
        <taxon>Bacteria</taxon>
        <taxon>Bacillati</taxon>
        <taxon>Bacillota</taxon>
        <taxon>Clostridia</taxon>
        <taxon>Lachnospirales</taxon>
        <taxon>Lachnospiraceae</taxon>
        <taxon>Roseburia</taxon>
    </lineage>
</organism>
<dbReference type="InterPro" id="IPR003439">
    <property type="entry name" value="ABC_transporter-like_ATP-bd"/>
</dbReference>
<dbReference type="InterPro" id="IPR003593">
    <property type="entry name" value="AAA+_ATPase"/>
</dbReference>
<dbReference type="SMART" id="SM00382">
    <property type="entry name" value="AAA"/>
    <property type="match status" value="1"/>
</dbReference>
<dbReference type="Proteomes" id="UP000621540">
    <property type="component" value="Unassembled WGS sequence"/>
</dbReference>
<dbReference type="EMBL" id="JACOQH010000004">
    <property type="protein sequence ID" value="MBC5753900.1"/>
    <property type="molecule type" value="Genomic_DNA"/>
</dbReference>
<evidence type="ECO:0000256" key="4">
    <source>
        <dbReference type="ARBA" id="ARBA00022840"/>
    </source>
</evidence>
<comment type="similarity">
    <text evidence="1">Belongs to the ABC transporter superfamily.</text>
</comment>
<dbReference type="PANTHER" id="PTHR43117:SF4">
    <property type="entry name" value="OSMOPROTECTANT IMPORT ATP-BINDING PROTEIN OSMV"/>
    <property type="match status" value="1"/>
</dbReference>
<dbReference type="GO" id="GO:0005524">
    <property type="term" value="F:ATP binding"/>
    <property type="evidence" value="ECO:0007669"/>
    <property type="project" value="UniProtKB-KW"/>
</dbReference>
<keyword evidence="7" id="KW-1185">Reference proteome</keyword>
<dbReference type="Gene3D" id="3.40.50.300">
    <property type="entry name" value="P-loop containing nucleotide triphosphate hydrolases"/>
    <property type="match status" value="1"/>
</dbReference>
<evidence type="ECO:0000256" key="3">
    <source>
        <dbReference type="ARBA" id="ARBA00022741"/>
    </source>
</evidence>
<keyword evidence="4 6" id="KW-0067">ATP-binding</keyword>
<dbReference type="Pfam" id="PF00005">
    <property type="entry name" value="ABC_tran"/>
    <property type="match status" value="1"/>
</dbReference>
<comment type="caution">
    <text evidence="6">The sequence shown here is derived from an EMBL/GenBank/DDBJ whole genome shotgun (WGS) entry which is preliminary data.</text>
</comment>
<accession>A0ABR7IAF6</accession>
<dbReference type="InterPro" id="IPR027417">
    <property type="entry name" value="P-loop_NTPase"/>
</dbReference>
<evidence type="ECO:0000313" key="6">
    <source>
        <dbReference type="EMBL" id="MBC5753900.1"/>
    </source>
</evidence>
<proteinExistence type="inferred from homology"/>
<keyword evidence="2" id="KW-0813">Transport</keyword>
<keyword evidence="3" id="KW-0547">Nucleotide-binding</keyword>
<dbReference type="InterPro" id="IPR017871">
    <property type="entry name" value="ABC_transporter-like_CS"/>
</dbReference>